<proteinExistence type="predicted"/>
<feature type="transmembrane region" description="Helical" evidence="1">
    <location>
        <begin position="383"/>
        <end position="404"/>
    </location>
</feature>
<organism evidence="3 4">
    <name type="scientific">Actinomadura namibiensis</name>
    <dbReference type="NCBI Taxonomy" id="182080"/>
    <lineage>
        <taxon>Bacteria</taxon>
        <taxon>Bacillati</taxon>
        <taxon>Actinomycetota</taxon>
        <taxon>Actinomycetes</taxon>
        <taxon>Streptosporangiales</taxon>
        <taxon>Thermomonosporaceae</taxon>
        <taxon>Actinomadura</taxon>
    </lineage>
</organism>
<feature type="transmembrane region" description="Helical" evidence="1">
    <location>
        <begin position="178"/>
        <end position="196"/>
    </location>
</feature>
<feature type="transmembrane region" description="Helical" evidence="1">
    <location>
        <begin position="44"/>
        <end position="65"/>
    </location>
</feature>
<dbReference type="RefSeq" id="WP_182841174.1">
    <property type="nucleotide sequence ID" value="NZ_BAAALP010000030.1"/>
</dbReference>
<feature type="transmembrane region" description="Helical" evidence="1">
    <location>
        <begin position="21"/>
        <end position="38"/>
    </location>
</feature>
<evidence type="ECO:0000256" key="1">
    <source>
        <dbReference type="SAM" id="Phobius"/>
    </source>
</evidence>
<gene>
    <name evidence="3" type="ORF">HNR61_000154</name>
</gene>
<feature type="transmembrane region" description="Helical" evidence="1">
    <location>
        <begin position="291"/>
        <end position="311"/>
    </location>
</feature>
<keyword evidence="1" id="KW-0812">Transmembrane</keyword>
<dbReference type="InterPro" id="IPR020963">
    <property type="entry name" value="ArabinofuranosylTrfase_AftA_N"/>
</dbReference>
<dbReference type="EMBL" id="JACJIA010000001">
    <property type="protein sequence ID" value="MBA8948556.1"/>
    <property type="molecule type" value="Genomic_DNA"/>
</dbReference>
<dbReference type="AlphaFoldDB" id="A0A7W3LI21"/>
<feature type="domain" description="Arabinofuranosyltransferase AftA N-terminal" evidence="2">
    <location>
        <begin position="24"/>
        <end position="372"/>
    </location>
</feature>
<evidence type="ECO:0000259" key="2">
    <source>
        <dbReference type="Pfam" id="PF12250"/>
    </source>
</evidence>
<feature type="transmembrane region" description="Helical" evidence="1">
    <location>
        <begin position="247"/>
        <end position="271"/>
    </location>
</feature>
<protein>
    <recommendedName>
        <fullName evidence="2">Arabinofuranosyltransferase AftA N-terminal domain-containing protein</fullName>
    </recommendedName>
</protein>
<reference evidence="3 4" key="1">
    <citation type="submission" date="2020-08" db="EMBL/GenBank/DDBJ databases">
        <title>Genomic Encyclopedia of Type Strains, Phase IV (KMG-IV): sequencing the most valuable type-strain genomes for metagenomic binning, comparative biology and taxonomic classification.</title>
        <authorList>
            <person name="Goeker M."/>
        </authorList>
    </citation>
    <scope>NUCLEOTIDE SEQUENCE [LARGE SCALE GENOMIC DNA]</scope>
    <source>
        <strain evidence="3 4">DSM 44197</strain>
    </source>
</reference>
<dbReference type="GO" id="GO:0044038">
    <property type="term" value="P:cell wall macromolecule biosynthetic process"/>
    <property type="evidence" value="ECO:0007669"/>
    <property type="project" value="InterPro"/>
</dbReference>
<dbReference type="GO" id="GO:0016757">
    <property type="term" value="F:glycosyltransferase activity"/>
    <property type="evidence" value="ECO:0007669"/>
    <property type="project" value="InterPro"/>
</dbReference>
<dbReference type="GO" id="GO:0005886">
    <property type="term" value="C:plasma membrane"/>
    <property type="evidence" value="ECO:0007669"/>
    <property type="project" value="InterPro"/>
</dbReference>
<evidence type="ECO:0000313" key="4">
    <source>
        <dbReference type="Proteomes" id="UP000572680"/>
    </source>
</evidence>
<feature type="transmembrane region" description="Helical" evidence="1">
    <location>
        <begin position="349"/>
        <end position="371"/>
    </location>
</feature>
<dbReference type="Pfam" id="PF12250">
    <property type="entry name" value="AftA_N"/>
    <property type="match status" value="1"/>
</dbReference>
<keyword evidence="1" id="KW-1133">Transmembrane helix</keyword>
<keyword evidence="1" id="KW-0472">Membrane</keyword>
<keyword evidence="4" id="KW-1185">Reference proteome</keyword>
<comment type="caution">
    <text evidence="3">The sequence shown here is derived from an EMBL/GenBank/DDBJ whole genome shotgun (WGS) entry which is preliminary data.</text>
</comment>
<feature type="transmembrane region" description="Helical" evidence="1">
    <location>
        <begin position="216"/>
        <end position="235"/>
    </location>
</feature>
<feature type="transmembrane region" description="Helical" evidence="1">
    <location>
        <begin position="154"/>
        <end position="171"/>
    </location>
</feature>
<sequence>MAFVLPDRLALDPFRSQDAQLPLTVLVFTALPLLAVATRWRGPALVGAVAGLLASFAALVLRAALSGTPFGYGGAQGDAGRITAMATRYTATWASSDGISGEVPSEYPPLFPYLLGKAALLLDTPAWRLLGPAQCLTVSTAVVVAFVLWSRVTAPPTALVISALAPLALGIPSKAHEILALAIFVPLVLLTIAAPPRDRLGWLPAGLLASVMCLSYHAYLVFTAAGLVPLVWWTWRTAPDRRGHLRYLARVTVTLAVLTSWYTIPYLWAMAHGGQQVGDMYDSDRLSQNPFPFLEPGLDGALQAGGLLGLLWYSRSAWWARPLLALVAGAYAYQAVGMLRWTLTGHSGLYYYTLPLIKAVLTAGLVLSAATVLPRSRPRIRPVLGVTAATVAVLFAGFTFWLYWMPAGPWSRAANGTETWAARNELAVQAHVQPLPDGRLPRYGVGVPVPQGVTVPVGEWRYLPVADIERAVRRTRPDDALPRTVSFDEQVFAFLPWRGYLGVDRIGANGPLRWDDRHRTLRTLAGTTDPAAFARTSARTAFGSIDVFVLRREGSDLVWKGLMVPDTLRFRKEQFASGSFVVTELAADTTVAVRRP</sequence>
<dbReference type="Proteomes" id="UP000572680">
    <property type="component" value="Unassembled WGS sequence"/>
</dbReference>
<name>A0A7W3LI21_ACTNM</name>
<accession>A0A7W3LI21</accession>
<evidence type="ECO:0000313" key="3">
    <source>
        <dbReference type="EMBL" id="MBA8948556.1"/>
    </source>
</evidence>
<feature type="transmembrane region" description="Helical" evidence="1">
    <location>
        <begin position="323"/>
        <end position="343"/>
    </location>
</feature>